<dbReference type="PROSITE" id="PS51257">
    <property type="entry name" value="PROKAR_LIPOPROTEIN"/>
    <property type="match status" value="1"/>
</dbReference>
<evidence type="ECO:0000256" key="5">
    <source>
        <dbReference type="SAM" id="MobiDB-lite"/>
    </source>
</evidence>
<dbReference type="PANTHER" id="PTHR35008:SF4">
    <property type="entry name" value="BLL4482 PROTEIN"/>
    <property type="match status" value="1"/>
</dbReference>
<proteinExistence type="predicted"/>
<evidence type="ECO:0000256" key="1">
    <source>
        <dbReference type="ARBA" id="ARBA00022617"/>
    </source>
</evidence>
<feature type="domain" description="Cytochrome c" evidence="6">
    <location>
        <begin position="58"/>
        <end position="199"/>
    </location>
</feature>
<keyword evidence="8" id="KW-1185">Reference proteome</keyword>
<dbReference type="PANTHER" id="PTHR35008">
    <property type="entry name" value="BLL4482 PROTEIN-RELATED"/>
    <property type="match status" value="1"/>
</dbReference>
<evidence type="ECO:0000256" key="3">
    <source>
        <dbReference type="ARBA" id="ARBA00023004"/>
    </source>
</evidence>
<organism evidence="7 8">
    <name type="scientific">Adhaeribacter soli</name>
    <dbReference type="NCBI Taxonomy" id="2607655"/>
    <lineage>
        <taxon>Bacteria</taxon>
        <taxon>Pseudomonadati</taxon>
        <taxon>Bacteroidota</taxon>
        <taxon>Cytophagia</taxon>
        <taxon>Cytophagales</taxon>
        <taxon>Hymenobacteraceae</taxon>
        <taxon>Adhaeribacter</taxon>
    </lineage>
</organism>
<feature type="region of interest" description="Disordered" evidence="5">
    <location>
        <begin position="27"/>
        <end position="54"/>
    </location>
</feature>
<dbReference type="GO" id="GO:0046872">
    <property type="term" value="F:metal ion binding"/>
    <property type="evidence" value="ECO:0007669"/>
    <property type="project" value="UniProtKB-KW"/>
</dbReference>
<keyword evidence="1 4" id="KW-0349">Heme</keyword>
<dbReference type="GO" id="GO:0020037">
    <property type="term" value="F:heme binding"/>
    <property type="evidence" value="ECO:0007669"/>
    <property type="project" value="InterPro"/>
</dbReference>
<dbReference type="EMBL" id="VTWT01000003">
    <property type="protein sequence ID" value="KAA9340163.1"/>
    <property type="molecule type" value="Genomic_DNA"/>
</dbReference>
<feature type="compositionally biased region" description="Polar residues" evidence="5">
    <location>
        <begin position="27"/>
        <end position="39"/>
    </location>
</feature>
<evidence type="ECO:0000256" key="4">
    <source>
        <dbReference type="PROSITE-ProRule" id="PRU00433"/>
    </source>
</evidence>
<evidence type="ECO:0000313" key="7">
    <source>
        <dbReference type="EMBL" id="KAA9340163.1"/>
    </source>
</evidence>
<keyword evidence="3 4" id="KW-0408">Iron</keyword>
<dbReference type="InterPro" id="IPR036909">
    <property type="entry name" value="Cyt_c-like_dom_sf"/>
</dbReference>
<reference evidence="7 8" key="1">
    <citation type="submission" date="2019-09" db="EMBL/GenBank/DDBJ databases">
        <title>Genome sequence of Adhaeribacter sp. M2.</title>
        <authorList>
            <person name="Srinivasan S."/>
        </authorList>
    </citation>
    <scope>NUCLEOTIDE SEQUENCE [LARGE SCALE GENOMIC DNA]</scope>
    <source>
        <strain evidence="7 8">M2</strain>
    </source>
</reference>
<dbReference type="InterPro" id="IPR009056">
    <property type="entry name" value="Cyt_c-like_dom"/>
</dbReference>
<dbReference type="Gene3D" id="1.10.760.10">
    <property type="entry name" value="Cytochrome c-like domain"/>
    <property type="match status" value="1"/>
</dbReference>
<dbReference type="PROSITE" id="PS51007">
    <property type="entry name" value="CYTC"/>
    <property type="match status" value="1"/>
</dbReference>
<comment type="caution">
    <text evidence="7">The sequence shown here is derived from an EMBL/GenBank/DDBJ whole genome shotgun (WGS) entry which is preliminary data.</text>
</comment>
<name>A0A5N1J6D5_9BACT</name>
<dbReference type="AlphaFoldDB" id="A0A5N1J6D5"/>
<protein>
    <submittedName>
        <fullName evidence="7">Cytochrome c</fullName>
    </submittedName>
</protein>
<dbReference type="InterPro" id="IPR051459">
    <property type="entry name" value="Cytochrome_c-type_DH"/>
</dbReference>
<keyword evidence="2 4" id="KW-0479">Metal-binding</keyword>
<accession>A0A5N1J6D5</accession>
<dbReference type="GO" id="GO:0009055">
    <property type="term" value="F:electron transfer activity"/>
    <property type="evidence" value="ECO:0007669"/>
    <property type="project" value="InterPro"/>
</dbReference>
<gene>
    <name evidence="7" type="ORF">F0P94_07395</name>
</gene>
<dbReference type="Proteomes" id="UP000326570">
    <property type="component" value="Unassembled WGS sequence"/>
</dbReference>
<evidence type="ECO:0000256" key="2">
    <source>
        <dbReference type="ARBA" id="ARBA00022723"/>
    </source>
</evidence>
<sequence length="213" mass="23545">MKKHHFSVLFALGIILLLLAYSCSDSKGPNKDYGQTSATEENKPQLAGEEATTLSPEELRTKGEHLVASVGCDDCHSPKKLGGPIPEVDKDLRLSGHPANMKLAPYNQEALKNGYVLANPHFTAWIGPWGISYASNLTPDKETGIGNWQEEQFTRALKEGKYHGLENSRTLLPPMPWPNYKNFTDEELRAIFTYLKSIKPVKNVVPASEPKGA</sequence>
<evidence type="ECO:0000313" key="8">
    <source>
        <dbReference type="Proteomes" id="UP000326570"/>
    </source>
</evidence>
<dbReference type="RefSeq" id="WP_150903235.1">
    <property type="nucleotide sequence ID" value="NZ_VTWT01000003.1"/>
</dbReference>
<evidence type="ECO:0000259" key="6">
    <source>
        <dbReference type="PROSITE" id="PS51007"/>
    </source>
</evidence>
<dbReference type="SUPFAM" id="SSF46626">
    <property type="entry name" value="Cytochrome c"/>
    <property type="match status" value="1"/>
</dbReference>